<dbReference type="EMBL" id="BBTG02000024">
    <property type="protein sequence ID" value="GAO18468.1"/>
    <property type="molecule type" value="Genomic_DNA"/>
</dbReference>
<dbReference type="AlphaFoldDB" id="A0A1B5L7H2"/>
<feature type="compositionally biased region" description="Low complexity" evidence="1">
    <location>
        <begin position="113"/>
        <end position="125"/>
    </location>
</feature>
<proteinExistence type="predicted"/>
<sequence>MVQRRGGLTNSPLGPHVAHAAAQAPHLPLLLAGGEAGPQDDVRDGPAARPERHGGPVLREEVPEAVVRHERQGAPADVDGRAGEEAPGTGGRERRRDVPDGRGGGGGGGGHQPGAVEHGQHADGAAIGGGGRREASQLGVESAVAEVSPGRVGAAIGYLVAGGGAGPGVEGGGSGAGLGAAGRRHVGSVNAAVRCRRAWAECVSGMQG</sequence>
<evidence type="ECO:0000313" key="3">
    <source>
        <dbReference type="Proteomes" id="UP000054053"/>
    </source>
</evidence>
<evidence type="ECO:0000313" key="2">
    <source>
        <dbReference type="EMBL" id="GAO18468.1"/>
    </source>
</evidence>
<comment type="caution">
    <text evidence="2">The sequence shown here is derived from an EMBL/GenBank/DDBJ whole genome shotgun (WGS) entry which is preliminary data.</text>
</comment>
<feature type="compositionally biased region" description="Low complexity" evidence="1">
    <location>
        <begin position="13"/>
        <end position="33"/>
    </location>
</feature>
<feature type="compositionally biased region" description="Basic and acidic residues" evidence="1">
    <location>
        <begin position="40"/>
        <end position="84"/>
    </location>
</feature>
<gene>
    <name evidence="2" type="ORF">UVI_02041930</name>
</gene>
<feature type="region of interest" description="Disordered" evidence="1">
    <location>
        <begin position="1"/>
        <end position="134"/>
    </location>
</feature>
<reference evidence="3" key="1">
    <citation type="journal article" date="2016" name="Genome Announc.">
        <title>Genome sequence of Ustilaginoidea virens IPU010, a rice pathogenic fungus causing false smut.</title>
        <authorList>
            <person name="Kumagai T."/>
            <person name="Ishii T."/>
            <person name="Terai G."/>
            <person name="Umemura M."/>
            <person name="Machida M."/>
            <person name="Asai K."/>
        </authorList>
    </citation>
    <scope>NUCLEOTIDE SEQUENCE [LARGE SCALE GENOMIC DNA]</scope>
    <source>
        <strain evidence="3">IPU010</strain>
    </source>
</reference>
<organism evidence="2 3">
    <name type="scientific">Ustilaginoidea virens</name>
    <name type="common">Rice false smut fungus</name>
    <name type="synonym">Villosiclava virens</name>
    <dbReference type="NCBI Taxonomy" id="1159556"/>
    <lineage>
        <taxon>Eukaryota</taxon>
        <taxon>Fungi</taxon>
        <taxon>Dikarya</taxon>
        <taxon>Ascomycota</taxon>
        <taxon>Pezizomycotina</taxon>
        <taxon>Sordariomycetes</taxon>
        <taxon>Hypocreomycetidae</taxon>
        <taxon>Hypocreales</taxon>
        <taxon>Clavicipitaceae</taxon>
        <taxon>Ustilaginoidea</taxon>
    </lineage>
</organism>
<feature type="compositionally biased region" description="Basic and acidic residues" evidence="1">
    <location>
        <begin position="91"/>
        <end position="100"/>
    </location>
</feature>
<feature type="compositionally biased region" description="Gly residues" evidence="1">
    <location>
        <begin position="101"/>
        <end position="112"/>
    </location>
</feature>
<accession>A0A1B5L7H2</accession>
<dbReference type="Proteomes" id="UP000054053">
    <property type="component" value="Unassembled WGS sequence"/>
</dbReference>
<evidence type="ECO:0000256" key="1">
    <source>
        <dbReference type="SAM" id="MobiDB-lite"/>
    </source>
</evidence>
<name>A0A1B5L7H2_USTVR</name>
<protein>
    <submittedName>
        <fullName evidence="2">Uncharacterized protein</fullName>
    </submittedName>
</protein>